<protein>
    <recommendedName>
        <fullName evidence="4">Enoyl reductase (ER) domain-containing protein</fullName>
    </recommendedName>
</protein>
<comment type="caution">
    <text evidence="5">The sequence shown here is derived from an EMBL/GenBank/DDBJ whole genome shotgun (WGS) entry which is preliminary data.</text>
</comment>
<dbReference type="InterPro" id="IPR020843">
    <property type="entry name" value="ER"/>
</dbReference>
<keyword evidence="2" id="KW-0521">NADP</keyword>
<evidence type="ECO:0000259" key="4">
    <source>
        <dbReference type="SMART" id="SM00829"/>
    </source>
</evidence>
<dbReference type="InterPro" id="IPR011032">
    <property type="entry name" value="GroES-like_sf"/>
</dbReference>
<dbReference type="GO" id="GO:0016651">
    <property type="term" value="F:oxidoreductase activity, acting on NAD(P)H"/>
    <property type="evidence" value="ECO:0007669"/>
    <property type="project" value="InterPro"/>
</dbReference>
<evidence type="ECO:0000256" key="1">
    <source>
        <dbReference type="ARBA" id="ARBA00008072"/>
    </source>
</evidence>
<comment type="similarity">
    <text evidence="1">Belongs to the zinc-containing alcohol dehydrogenase family.</text>
</comment>
<dbReference type="CDD" id="cd08249">
    <property type="entry name" value="enoyl_reductase_like"/>
    <property type="match status" value="1"/>
</dbReference>
<dbReference type="SUPFAM" id="SSF51735">
    <property type="entry name" value="NAD(P)-binding Rossmann-fold domains"/>
    <property type="match status" value="1"/>
</dbReference>
<dbReference type="SUPFAM" id="SSF50129">
    <property type="entry name" value="GroES-like"/>
    <property type="match status" value="1"/>
</dbReference>
<evidence type="ECO:0000313" key="5">
    <source>
        <dbReference type="EMBL" id="RDW76189.1"/>
    </source>
</evidence>
<dbReference type="PANTHER" id="PTHR45348:SF6">
    <property type="entry name" value="TRANS-ENOYL REDUCTASE APDC"/>
    <property type="match status" value="1"/>
</dbReference>
<dbReference type="PANTHER" id="PTHR45348">
    <property type="entry name" value="HYPOTHETICAL OXIDOREDUCTASE (EUROFUNG)"/>
    <property type="match status" value="1"/>
</dbReference>
<dbReference type="AlphaFoldDB" id="A0A3D8RQ60"/>
<gene>
    <name evidence="5" type="ORF">BP5796_07010</name>
</gene>
<organism evidence="5 6">
    <name type="scientific">Coleophoma crateriformis</name>
    <dbReference type="NCBI Taxonomy" id="565419"/>
    <lineage>
        <taxon>Eukaryota</taxon>
        <taxon>Fungi</taxon>
        <taxon>Dikarya</taxon>
        <taxon>Ascomycota</taxon>
        <taxon>Pezizomycotina</taxon>
        <taxon>Leotiomycetes</taxon>
        <taxon>Helotiales</taxon>
        <taxon>Dermateaceae</taxon>
        <taxon>Coleophoma</taxon>
    </lineage>
</organism>
<dbReference type="Gene3D" id="3.40.50.720">
    <property type="entry name" value="NAD(P)-binding Rossmann-like Domain"/>
    <property type="match status" value="1"/>
</dbReference>
<reference evidence="5 6" key="1">
    <citation type="journal article" date="2018" name="IMA Fungus">
        <title>IMA Genome-F 9: Draft genome sequence of Annulohypoxylon stygium, Aspergillus mulundensis, Berkeleyomyces basicola (syn. Thielaviopsis basicola), Ceratocystis smalleyi, two Cercospora beticola strains, Coleophoma cylindrospora, Fusarium fracticaudum, Phialophora cf. hyalina, and Morchella septimelata.</title>
        <authorList>
            <person name="Wingfield B.D."/>
            <person name="Bills G.F."/>
            <person name="Dong Y."/>
            <person name="Huang W."/>
            <person name="Nel W.J."/>
            <person name="Swalarsk-Parry B.S."/>
            <person name="Vaghefi N."/>
            <person name="Wilken P.M."/>
            <person name="An Z."/>
            <person name="de Beer Z.W."/>
            <person name="De Vos L."/>
            <person name="Chen L."/>
            <person name="Duong T.A."/>
            <person name="Gao Y."/>
            <person name="Hammerbacher A."/>
            <person name="Kikkert J.R."/>
            <person name="Li Y."/>
            <person name="Li H."/>
            <person name="Li K."/>
            <person name="Li Q."/>
            <person name="Liu X."/>
            <person name="Ma X."/>
            <person name="Naidoo K."/>
            <person name="Pethybridge S.J."/>
            <person name="Sun J."/>
            <person name="Steenkamp E.T."/>
            <person name="van der Nest M.A."/>
            <person name="van Wyk S."/>
            <person name="Wingfield M.J."/>
            <person name="Xiong C."/>
            <person name="Yue Q."/>
            <person name="Zhang X."/>
        </authorList>
    </citation>
    <scope>NUCLEOTIDE SEQUENCE [LARGE SCALE GENOMIC DNA]</scope>
    <source>
        <strain evidence="5 6">BP5796</strain>
    </source>
</reference>
<name>A0A3D8RQ60_9HELO</name>
<keyword evidence="3" id="KW-0560">Oxidoreductase</keyword>
<keyword evidence="6" id="KW-1185">Reference proteome</keyword>
<dbReference type="SMART" id="SM00829">
    <property type="entry name" value="PKS_ER"/>
    <property type="match status" value="1"/>
</dbReference>
<dbReference type="EMBL" id="PDLN01000009">
    <property type="protein sequence ID" value="RDW76189.1"/>
    <property type="molecule type" value="Genomic_DNA"/>
</dbReference>
<dbReference type="InterPro" id="IPR036291">
    <property type="entry name" value="NAD(P)-bd_dom_sf"/>
</dbReference>
<dbReference type="Pfam" id="PF08240">
    <property type="entry name" value="ADH_N"/>
    <property type="match status" value="1"/>
</dbReference>
<sequence length="373" mass="39655">MSVSTTNCPIPVRTDLSQGAHKDIKTRRAVAAKQTGKYQLIETRLPEIGPGMVLVKTAAVALNPADAKTIDYSATVGAIGGIDFSGVVVSLGDGVKRLKIGDPVCGMVFGLNPSDSSIGAFSNYVGATEDLICRLPDSMSFEEGASLGAGVGTAGLALYQSLGLPMPDKPAVTPFYVLIYGGSTATGTLAIQLVKASGLIPLAVCSPYHFDLVKSLGAEEAFDYRSPTCGSDIRSYTSNKLAHALDCITDTKTMKICYDSIGTAGGKYTALDPYSTRIKYTRRNIKADWLMVYTLLGDPVRLAGVYARPANPGDRKFSSLWYPLAERLIAEGKLKHHPIEIKSGGLLGVMDGIDELRTGMVKGKKLVYLLDSE</sequence>
<accession>A0A3D8RQ60</accession>
<feature type="domain" description="Enoyl reductase (ER)" evidence="4">
    <location>
        <begin position="33"/>
        <end position="367"/>
    </location>
</feature>
<proteinExistence type="inferred from homology"/>
<evidence type="ECO:0000256" key="3">
    <source>
        <dbReference type="ARBA" id="ARBA00023002"/>
    </source>
</evidence>
<dbReference type="InterPro" id="IPR013154">
    <property type="entry name" value="ADH-like_N"/>
</dbReference>
<evidence type="ECO:0000313" key="6">
    <source>
        <dbReference type="Proteomes" id="UP000256328"/>
    </source>
</evidence>
<dbReference type="Proteomes" id="UP000256328">
    <property type="component" value="Unassembled WGS sequence"/>
</dbReference>
<dbReference type="OrthoDB" id="48317at2759"/>
<dbReference type="Gene3D" id="3.90.180.10">
    <property type="entry name" value="Medium-chain alcohol dehydrogenases, catalytic domain"/>
    <property type="match status" value="1"/>
</dbReference>
<evidence type="ECO:0000256" key="2">
    <source>
        <dbReference type="ARBA" id="ARBA00022857"/>
    </source>
</evidence>
<dbReference type="InterPro" id="IPR047122">
    <property type="entry name" value="Trans-enoyl_RdTase-like"/>
</dbReference>